<dbReference type="SUPFAM" id="SSF56784">
    <property type="entry name" value="HAD-like"/>
    <property type="match status" value="1"/>
</dbReference>
<gene>
    <name evidence="1" type="ORF">FSC10_07360</name>
</gene>
<dbReference type="CDD" id="cd07505">
    <property type="entry name" value="HAD_BPGM-like"/>
    <property type="match status" value="1"/>
</dbReference>
<dbReference type="InterPro" id="IPR041492">
    <property type="entry name" value="HAD_2"/>
</dbReference>
<dbReference type="InterPro" id="IPR023198">
    <property type="entry name" value="PGP-like_dom2"/>
</dbReference>
<protein>
    <submittedName>
        <fullName evidence="1">HAD family phosphatase</fullName>
    </submittedName>
</protein>
<dbReference type="InterPro" id="IPR023214">
    <property type="entry name" value="HAD_sf"/>
</dbReference>
<proteinExistence type="predicted"/>
<dbReference type="InterPro" id="IPR006439">
    <property type="entry name" value="HAD-SF_hydro_IA"/>
</dbReference>
<dbReference type="RefSeq" id="WP_004809418.1">
    <property type="nucleotide sequence ID" value="NZ_CAURJC010000001.1"/>
</dbReference>
<dbReference type="PANTHER" id="PTHR18901">
    <property type="entry name" value="2-DEOXYGLUCOSE-6-PHOSPHATE PHOSPHATASE 2"/>
    <property type="match status" value="1"/>
</dbReference>
<evidence type="ECO:0000313" key="2">
    <source>
        <dbReference type="Proteomes" id="UP000503505"/>
    </source>
</evidence>
<dbReference type="SFLD" id="SFLDG01129">
    <property type="entry name" value="C1.5:_HAD__Beta-PGM__Phosphata"/>
    <property type="match status" value="1"/>
</dbReference>
<sequence length="236" mass="27287">MFQNKKLVCFDLDGTLIDSVGIWNQVDAALIHELSGIKANLKLIQQQRDLQLTAFRHLPDPYLEYCGYLKELYGFELNKEDVKNRRYSISRHFLDHVVELKPQAELIIQALKKQEIPLALTTTTSLFNVQRYQDNNQNINAKISFDDDFALILTRENVQNIKPHPEIYLNVLEHFKIEAKDCLIIEDSLIGVEAANNAGIEVVAIYDQYSAHEIELIKARANYFVQDFTELLRHIA</sequence>
<dbReference type="GO" id="GO:0016791">
    <property type="term" value="F:phosphatase activity"/>
    <property type="evidence" value="ECO:0007669"/>
    <property type="project" value="TreeGrafter"/>
</dbReference>
<dbReference type="Pfam" id="PF13419">
    <property type="entry name" value="HAD_2"/>
    <property type="match status" value="1"/>
</dbReference>
<accession>A0AAE7BWT0</accession>
<dbReference type="NCBIfam" id="TIGR01509">
    <property type="entry name" value="HAD-SF-IA-v3"/>
    <property type="match status" value="1"/>
</dbReference>
<dbReference type="EMBL" id="CP044463">
    <property type="protein sequence ID" value="QIC67197.1"/>
    <property type="molecule type" value="Genomic_DNA"/>
</dbReference>
<dbReference type="AlphaFoldDB" id="A0AAE7BWT0"/>
<organism evidence="1 2">
    <name type="scientific">Acinetobacter schindleri</name>
    <dbReference type="NCBI Taxonomy" id="108981"/>
    <lineage>
        <taxon>Bacteria</taxon>
        <taxon>Pseudomonadati</taxon>
        <taxon>Pseudomonadota</taxon>
        <taxon>Gammaproteobacteria</taxon>
        <taxon>Moraxellales</taxon>
        <taxon>Moraxellaceae</taxon>
        <taxon>Acinetobacter</taxon>
    </lineage>
</organism>
<dbReference type="Proteomes" id="UP000503505">
    <property type="component" value="Chromosome"/>
</dbReference>
<dbReference type="PRINTS" id="PR00413">
    <property type="entry name" value="HADHALOGNASE"/>
</dbReference>
<dbReference type="InterPro" id="IPR036412">
    <property type="entry name" value="HAD-like_sf"/>
</dbReference>
<dbReference type="Gene3D" id="3.40.50.1000">
    <property type="entry name" value="HAD superfamily/HAD-like"/>
    <property type="match status" value="1"/>
</dbReference>
<dbReference type="Gene3D" id="1.10.150.240">
    <property type="entry name" value="Putative phosphatase, domain 2"/>
    <property type="match status" value="1"/>
</dbReference>
<name>A0AAE7BWT0_9GAMM</name>
<dbReference type="SFLD" id="SFLDS00003">
    <property type="entry name" value="Haloacid_Dehalogenase"/>
    <property type="match status" value="1"/>
</dbReference>
<reference evidence="1 2" key="1">
    <citation type="submission" date="2019-09" db="EMBL/GenBank/DDBJ databases">
        <title>Non-baumannii Acinetobacter spp. carrying blaNDM-1 isolated in China.</title>
        <authorList>
            <person name="Cui C."/>
            <person name="Chen C."/>
            <person name="Sun J."/>
            <person name="Liu Y."/>
        </authorList>
    </citation>
    <scope>NUCLEOTIDE SEQUENCE [LARGE SCALE GENOMIC DNA]</scope>
    <source>
        <strain evidence="1 2">HZE23-1</strain>
    </source>
</reference>
<evidence type="ECO:0000313" key="1">
    <source>
        <dbReference type="EMBL" id="QIC67197.1"/>
    </source>
</evidence>
<dbReference type="PANTHER" id="PTHR18901:SF38">
    <property type="entry name" value="PSEUDOURIDINE-5'-PHOSPHATASE"/>
    <property type="match status" value="1"/>
</dbReference>